<accession>A0ABM1J375</accession>
<dbReference type="Gene3D" id="1.25.10.10">
    <property type="entry name" value="Leucine-rich Repeat Variant"/>
    <property type="match status" value="1"/>
</dbReference>
<comment type="similarity">
    <text evidence="4">Belongs to the BRAT1 family.</text>
</comment>
<keyword evidence="3" id="KW-0677">Repeat</keyword>
<dbReference type="InterPro" id="IPR038904">
    <property type="entry name" value="BRAT1"/>
</dbReference>
<name>A0ABM1J375_POLDO</name>
<dbReference type="Proteomes" id="UP000694924">
    <property type="component" value="Unplaced"/>
</dbReference>
<dbReference type="Pfam" id="PF02985">
    <property type="entry name" value="HEAT"/>
    <property type="match status" value="1"/>
</dbReference>
<dbReference type="RefSeq" id="XP_015186912.1">
    <property type="nucleotide sequence ID" value="XM_015331426.1"/>
</dbReference>
<proteinExistence type="inferred from homology"/>
<evidence type="ECO:0000256" key="2">
    <source>
        <dbReference type="ARBA" id="ARBA00022490"/>
    </source>
</evidence>
<sequence>MYNNNSLHNISYIIDATWPMRRKIFINKTESDKMESFEKDKMESFETDKKLLEVLEIFLSPNYNITSVTYLDLLLTHIEELLNKQASLNQRHYEVLHKWVLQALNTWDSNSKPSRPIIIFTLKLVGIVASNELDFHQWQRYNVYEKLCSIIQPSDEHLSASVIIAYTQMLSNLIKHESGRKWVLHSGVWKDIVKCAHKNYTMYITHESQKFLWTLLLHEQENIPICMEIISAIADPLVKNSYNSQTHQTLEDSYLDENEFLCNTLGLITSIFENTLFISMDSNIPDFFEELYELEMRVKALFEACIGTRFLQHVHKLLLLLLFLKLKRGIRSDTKAIDNDVWQKFNYGICYISMMLLSKKYIVELIKTNKFLMIYWKKLRTLCEFTLPEQHKFEHQAIVLMILPLCICVRKDHIQNELFDMFINKIFDVTCMPVQRLLYNIRDVIWKSDLPLENICKISIDLLLEITNIMDRDVAVITFQTLCHILKNYLPNVRDGMKICSSSESSKTNLPDNSRKITYKSILEGDPIVDNPILLASLLNGLAVITEKFKLKWQECVETICLLSLAQGILNHQGILPMLCVKALKVCKLAIQNFMPPNLALLVDSDSHMNEIGPTFYKRLHDPNWEVRDSVLEVLNTIAIISEDKYPAFQDFLLSNQFVELAIDIALTDGESYVRASALIFISSTIRIKKLWDEKLSFFNFPDIIIKLYNNETEGIVRREAVILMKELYIYRKWLKNTISCISEVMSVAAIFDLHWEVKISALEFWKHFIKSHLSDQGMLDGSFPNVTFSKEQRKIVALDENEIKRRLNKALDELARQNCLGVLLVTLKDDSDFEVCKASAMIINKLKTFLLKYKINDSLLEISSPKDSAVIDNSYVKHVQQDAPSVQLEKQPSNSHNIIDEIVNTNDAKLLANVYSNNSQENDNENTEKKMLKYISRVTKQDFLDVVFNSDIDTYIEEKSQWLKGYTNSLESILDDILTMHKQGDVNSMDCY</sequence>
<evidence type="ECO:0000256" key="3">
    <source>
        <dbReference type="ARBA" id="ARBA00022737"/>
    </source>
</evidence>
<gene>
    <name evidence="6" type="primary">LOC107071944</name>
</gene>
<evidence type="ECO:0000256" key="1">
    <source>
        <dbReference type="ARBA" id="ARBA00004496"/>
    </source>
</evidence>
<dbReference type="InterPro" id="IPR016024">
    <property type="entry name" value="ARM-type_fold"/>
</dbReference>
<dbReference type="InterPro" id="IPR011989">
    <property type="entry name" value="ARM-like"/>
</dbReference>
<protein>
    <submittedName>
        <fullName evidence="6">Uncharacterized protein LOC107071944 isoform X1</fullName>
    </submittedName>
</protein>
<dbReference type="PANTHER" id="PTHR21331">
    <property type="entry name" value="BRCA1-ASSOCIATED ATM ACTIVATOR 1"/>
    <property type="match status" value="1"/>
</dbReference>
<organism evidence="5 6">
    <name type="scientific">Polistes dominula</name>
    <name type="common">European paper wasp</name>
    <name type="synonym">Vespa dominula</name>
    <dbReference type="NCBI Taxonomy" id="743375"/>
    <lineage>
        <taxon>Eukaryota</taxon>
        <taxon>Metazoa</taxon>
        <taxon>Ecdysozoa</taxon>
        <taxon>Arthropoda</taxon>
        <taxon>Hexapoda</taxon>
        <taxon>Insecta</taxon>
        <taxon>Pterygota</taxon>
        <taxon>Neoptera</taxon>
        <taxon>Endopterygota</taxon>
        <taxon>Hymenoptera</taxon>
        <taxon>Apocrita</taxon>
        <taxon>Aculeata</taxon>
        <taxon>Vespoidea</taxon>
        <taxon>Vespidae</taxon>
        <taxon>Polistinae</taxon>
        <taxon>Polistini</taxon>
        <taxon>Polistes</taxon>
    </lineage>
</organism>
<dbReference type="SUPFAM" id="SSF48371">
    <property type="entry name" value="ARM repeat"/>
    <property type="match status" value="1"/>
</dbReference>
<keyword evidence="2" id="KW-0963">Cytoplasm</keyword>
<keyword evidence="5" id="KW-1185">Reference proteome</keyword>
<dbReference type="PANTHER" id="PTHR21331:SF2">
    <property type="entry name" value="BRCA1-ASSOCIATED ATM ACTIVATOR 1"/>
    <property type="match status" value="1"/>
</dbReference>
<evidence type="ECO:0000256" key="4">
    <source>
        <dbReference type="ARBA" id="ARBA00061308"/>
    </source>
</evidence>
<evidence type="ECO:0000313" key="5">
    <source>
        <dbReference type="Proteomes" id="UP000694924"/>
    </source>
</evidence>
<comment type="subcellular location">
    <subcellularLocation>
        <location evidence="1">Cytoplasm</location>
    </subcellularLocation>
</comment>
<reference evidence="6" key="1">
    <citation type="submission" date="2025-08" db="UniProtKB">
        <authorList>
            <consortium name="RefSeq"/>
        </authorList>
    </citation>
    <scope>IDENTIFICATION</scope>
    <source>
        <tissue evidence="6">Whole body</tissue>
    </source>
</reference>
<dbReference type="GeneID" id="107071944"/>
<dbReference type="InterPro" id="IPR000357">
    <property type="entry name" value="HEAT"/>
</dbReference>
<evidence type="ECO:0000313" key="6">
    <source>
        <dbReference type="RefSeq" id="XP_015186912.1"/>
    </source>
</evidence>